<dbReference type="SUPFAM" id="SSF52172">
    <property type="entry name" value="CheY-like"/>
    <property type="match status" value="1"/>
</dbReference>
<dbReference type="PROSITE" id="PS00622">
    <property type="entry name" value="HTH_LUXR_1"/>
    <property type="match status" value="1"/>
</dbReference>
<feature type="domain" description="HTH luxR-type" evidence="4">
    <location>
        <begin position="138"/>
        <end position="203"/>
    </location>
</feature>
<evidence type="ECO:0000313" key="8">
    <source>
        <dbReference type="EMBL" id="XDS50756.1"/>
    </source>
</evidence>
<name>A0AB39UPF0_9BIFI</name>
<sequence length="203" mass="22362">MISIVIADDYPLVREGISAMLRRHADLNIVAEASNGHEAIREVIAHRPDLLLLDLRMPDMEGPEVTHAVLTRFPDMKVLILTTYETDGDILPAIEAGANGYLLKDVEPSLLADAIRNTVAGETILAPRAARAVANQLHPSQRTELSEQERKVLALAADGRTNRQIASSLFISETTVKTYFSRIFVKLQVSDRTAAVAKMLRKP</sequence>
<evidence type="ECO:0000313" key="6">
    <source>
        <dbReference type="EMBL" id="XDS45679.1"/>
    </source>
</evidence>
<dbReference type="PANTHER" id="PTHR43214:SF43">
    <property type="entry name" value="TWO-COMPONENT RESPONSE REGULATOR"/>
    <property type="match status" value="1"/>
</dbReference>
<dbReference type="PROSITE" id="PS50043">
    <property type="entry name" value="HTH_LUXR_2"/>
    <property type="match status" value="1"/>
</dbReference>
<dbReference type="InterPro" id="IPR011006">
    <property type="entry name" value="CheY-like_superfamily"/>
</dbReference>
<dbReference type="CDD" id="cd06170">
    <property type="entry name" value="LuxR_C_like"/>
    <property type="match status" value="1"/>
</dbReference>
<protein>
    <submittedName>
        <fullName evidence="8">Response regulator transcription factor</fullName>
    </submittedName>
</protein>
<dbReference type="PANTHER" id="PTHR43214">
    <property type="entry name" value="TWO-COMPONENT RESPONSE REGULATOR"/>
    <property type="match status" value="1"/>
</dbReference>
<gene>
    <name evidence="8" type="ORF">QN062_00630</name>
    <name evidence="7" type="ORF">QN216_04640</name>
    <name evidence="6" type="ORF">QN217_05810</name>
</gene>
<dbReference type="RefSeq" id="WP_369341718.1">
    <property type="nucleotide sequence ID" value="NZ_CP129675.1"/>
</dbReference>
<dbReference type="InterPro" id="IPR001789">
    <property type="entry name" value="Sig_transdc_resp-reg_receiver"/>
</dbReference>
<evidence type="ECO:0000256" key="2">
    <source>
        <dbReference type="ARBA" id="ARBA00023125"/>
    </source>
</evidence>
<reference evidence="8" key="1">
    <citation type="submission" date="2023-07" db="EMBL/GenBank/DDBJ databases">
        <title>Bifidobacterium aquikefiriaerophilum sp. nov. and Bifidobacterium eccum sp. nov., isolated from water kefir.</title>
        <authorList>
            <person name="Breselge S."/>
            <person name="Bellassi P."/>
            <person name="Barcenilla C."/>
            <person name="Alvarez-Ordonez A."/>
            <person name="Morelli L."/>
            <person name="Cotter P.D."/>
        </authorList>
    </citation>
    <scope>NUCLEOTIDE SEQUENCE</scope>
    <source>
        <strain evidence="8">WK012_4_13</strain>
        <strain evidence="7">WK013_4_14</strain>
        <strain evidence="6">WK048_4_13</strain>
    </source>
</reference>
<dbReference type="EMBL" id="CP129683">
    <property type="protein sequence ID" value="XDS50756.1"/>
    <property type="molecule type" value="Genomic_DNA"/>
</dbReference>
<keyword evidence="2" id="KW-0238">DNA-binding</keyword>
<dbReference type="AlphaFoldDB" id="A0AB39UPF0"/>
<dbReference type="InterPro" id="IPR058245">
    <property type="entry name" value="NreC/VraR/RcsB-like_REC"/>
</dbReference>
<dbReference type="GO" id="GO:0003677">
    <property type="term" value="F:DNA binding"/>
    <property type="evidence" value="ECO:0007669"/>
    <property type="project" value="UniProtKB-KW"/>
</dbReference>
<evidence type="ECO:0000256" key="1">
    <source>
        <dbReference type="ARBA" id="ARBA00022553"/>
    </source>
</evidence>
<dbReference type="EMBL" id="CP129682">
    <property type="protein sequence ID" value="XDS49540.1"/>
    <property type="molecule type" value="Genomic_DNA"/>
</dbReference>
<dbReference type="GO" id="GO:0000160">
    <property type="term" value="P:phosphorelay signal transduction system"/>
    <property type="evidence" value="ECO:0007669"/>
    <property type="project" value="InterPro"/>
</dbReference>
<dbReference type="Pfam" id="PF00072">
    <property type="entry name" value="Response_reg"/>
    <property type="match status" value="1"/>
</dbReference>
<dbReference type="Gene3D" id="3.40.50.2300">
    <property type="match status" value="1"/>
</dbReference>
<dbReference type="SMART" id="SM00421">
    <property type="entry name" value="HTH_LUXR"/>
    <property type="match status" value="1"/>
</dbReference>
<dbReference type="KEGG" id="bfk:QN062_00630"/>
<feature type="domain" description="Response regulatory" evidence="5">
    <location>
        <begin position="3"/>
        <end position="119"/>
    </location>
</feature>
<organism evidence="8">
    <name type="scientific">Bifidobacterium fermentum</name>
    <dbReference type="NCBI Taxonomy" id="3059035"/>
    <lineage>
        <taxon>Bacteria</taxon>
        <taxon>Bacillati</taxon>
        <taxon>Actinomycetota</taxon>
        <taxon>Actinomycetes</taxon>
        <taxon>Bifidobacteriales</taxon>
        <taxon>Bifidobacteriaceae</taxon>
        <taxon>Bifidobacterium</taxon>
    </lineage>
</organism>
<evidence type="ECO:0000256" key="3">
    <source>
        <dbReference type="PROSITE-ProRule" id="PRU00169"/>
    </source>
</evidence>
<dbReference type="Pfam" id="PF00196">
    <property type="entry name" value="GerE"/>
    <property type="match status" value="1"/>
</dbReference>
<dbReference type="PRINTS" id="PR00038">
    <property type="entry name" value="HTHLUXR"/>
</dbReference>
<dbReference type="SMART" id="SM00448">
    <property type="entry name" value="REC"/>
    <property type="match status" value="1"/>
</dbReference>
<evidence type="ECO:0000259" key="5">
    <source>
        <dbReference type="PROSITE" id="PS50110"/>
    </source>
</evidence>
<dbReference type="GO" id="GO:0006355">
    <property type="term" value="P:regulation of DNA-templated transcription"/>
    <property type="evidence" value="ECO:0007669"/>
    <property type="project" value="InterPro"/>
</dbReference>
<dbReference type="SUPFAM" id="SSF46894">
    <property type="entry name" value="C-terminal effector domain of the bipartite response regulators"/>
    <property type="match status" value="1"/>
</dbReference>
<dbReference type="InterPro" id="IPR039420">
    <property type="entry name" value="WalR-like"/>
</dbReference>
<keyword evidence="1 3" id="KW-0597">Phosphoprotein</keyword>
<dbReference type="InterPro" id="IPR000792">
    <property type="entry name" value="Tscrpt_reg_LuxR_C"/>
</dbReference>
<proteinExistence type="predicted"/>
<feature type="modified residue" description="4-aspartylphosphate" evidence="3">
    <location>
        <position position="54"/>
    </location>
</feature>
<dbReference type="InterPro" id="IPR016032">
    <property type="entry name" value="Sig_transdc_resp-reg_C-effctor"/>
</dbReference>
<evidence type="ECO:0000313" key="7">
    <source>
        <dbReference type="EMBL" id="XDS49540.1"/>
    </source>
</evidence>
<evidence type="ECO:0000259" key="4">
    <source>
        <dbReference type="PROSITE" id="PS50043"/>
    </source>
</evidence>
<dbReference type="PROSITE" id="PS50110">
    <property type="entry name" value="RESPONSE_REGULATORY"/>
    <property type="match status" value="1"/>
</dbReference>
<dbReference type="CDD" id="cd17535">
    <property type="entry name" value="REC_NarL-like"/>
    <property type="match status" value="1"/>
</dbReference>
<accession>A0AB39UPF0</accession>
<dbReference type="EMBL" id="CP129675">
    <property type="protein sequence ID" value="XDS45679.1"/>
    <property type="molecule type" value="Genomic_DNA"/>
</dbReference>